<dbReference type="GO" id="GO:0043657">
    <property type="term" value="C:host cell"/>
    <property type="evidence" value="ECO:0007669"/>
    <property type="project" value="UniProtKB-SubCell"/>
</dbReference>
<gene>
    <name evidence="5" type="ORF">PF002_g21021</name>
</gene>
<proteinExistence type="predicted"/>
<comment type="subcellular location">
    <subcellularLocation>
        <location evidence="1">Host cell</location>
    </subcellularLocation>
    <subcellularLocation>
        <location evidence="2">Secreted</location>
    </subcellularLocation>
</comment>
<organism evidence="5 6">
    <name type="scientific">Phytophthora fragariae</name>
    <dbReference type="NCBI Taxonomy" id="53985"/>
    <lineage>
        <taxon>Eukaryota</taxon>
        <taxon>Sar</taxon>
        <taxon>Stramenopiles</taxon>
        <taxon>Oomycota</taxon>
        <taxon>Peronosporomycetes</taxon>
        <taxon>Peronosporales</taxon>
        <taxon>Peronosporaceae</taxon>
        <taxon>Phytophthora</taxon>
    </lineage>
</organism>
<dbReference type="GO" id="GO:0005576">
    <property type="term" value="C:extracellular region"/>
    <property type="evidence" value="ECO:0007669"/>
    <property type="project" value="UniProtKB-SubCell"/>
</dbReference>
<evidence type="ECO:0000313" key="6">
    <source>
        <dbReference type="Proteomes" id="UP000440367"/>
    </source>
</evidence>
<sequence length="116" mass="13015">MKVSLTCALVGEVKSVFDVDIDDGKKVTKLKEAIKAEESEMIKCEADKMQLFLAKKGKAWLDWAEAAAVTLDEDGYLQGFEEMNLTLFVKDPKNFGEKFQPGEGKVHDSLIFHAMR</sequence>
<evidence type="ECO:0000259" key="4">
    <source>
        <dbReference type="Pfam" id="PF20147"/>
    </source>
</evidence>
<name>A0A6A3XPN2_9STRA</name>
<protein>
    <recommendedName>
        <fullName evidence="4">Crinkler effector protein N-terminal domain-containing protein</fullName>
    </recommendedName>
</protein>
<feature type="domain" description="Crinkler effector protein N-terminal" evidence="4">
    <location>
        <begin position="3"/>
        <end position="107"/>
    </location>
</feature>
<keyword evidence="3" id="KW-0964">Secreted</keyword>
<evidence type="ECO:0000256" key="2">
    <source>
        <dbReference type="ARBA" id="ARBA00004613"/>
    </source>
</evidence>
<comment type="caution">
    <text evidence="5">The sequence shown here is derived from an EMBL/GenBank/DDBJ whole genome shotgun (WGS) entry which is preliminary data.</text>
</comment>
<evidence type="ECO:0000256" key="3">
    <source>
        <dbReference type="ARBA" id="ARBA00022525"/>
    </source>
</evidence>
<dbReference type="AlphaFoldDB" id="A0A6A3XPN2"/>
<accession>A0A6A3XPN2</accession>
<evidence type="ECO:0000313" key="5">
    <source>
        <dbReference type="EMBL" id="KAE9203158.1"/>
    </source>
</evidence>
<dbReference type="Proteomes" id="UP000440367">
    <property type="component" value="Unassembled WGS sequence"/>
</dbReference>
<dbReference type="Pfam" id="PF20147">
    <property type="entry name" value="Crinkler"/>
    <property type="match status" value="1"/>
</dbReference>
<dbReference type="EMBL" id="QXGD01001579">
    <property type="protein sequence ID" value="KAE9203158.1"/>
    <property type="molecule type" value="Genomic_DNA"/>
</dbReference>
<evidence type="ECO:0000256" key="1">
    <source>
        <dbReference type="ARBA" id="ARBA00004340"/>
    </source>
</evidence>
<reference evidence="5 6" key="1">
    <citation type="submission" date="2018-08" db="EMBL/GenBank/DDBJ databases">
        <title>Genomic investigation of the strawberry pathogen Phytophthora fragariae indicates pathogenicity is determined by transcriptional variation in three key races.</title>
        <authorList>
            <person name="Adams T.M."/>
            <person name="Armitage A.D."/>
            <person name="Sobczyk M.K."/>
            <person name="Bates H.J."/>
            <person name="Dunwell J.M."/>
            <person name="Nellist C.F."/>
            <person name="Harrison R.J."/>
        </authorList>
    </citation>
    <scope>NUCLEOTIDE SEQUENCE [LARGE SCALE GENOMIC DNA]</scope>
    <source>
        <strain evidence="5 6">BC-1</strain>
    </source>
</reference>
<dbReference type="InterPro" id="IPR045379">
    <property type="entry name" value="Crinkler_N"/>
</dbReference>